<evidence type="ECO:0000313" key="9">
    <source>
        <dbReference type="Proteomes" id="UP000799302"/>
    </source>
</evidence>
<dbReference type="InterPro" id="IPR023209">
    <property type="entry name" value="DAO"/>
</dbReference>
<dbReference type="PANTHER" id="PTHR11530">
    <property type="entry name" value="D-AMINO ACID OXIDASE"/>
    <property type="match status" value="1"/>
</dbReference>
<dbReference type="PANTHER" id="PTHR11530:SF11">
    <property type="entry name" value="D-ASPARTATE OXIDASE"/>
    <property type="match status" value="1"/>
</dbReference>
<reference evidence="8" key="1">
    <citation type="journal article" date="2020" name="Stud. Mycol.">
        <title>101 Dothideomycetes genomes: a test case for predicting lifestyles and emergence of pathogens.</title>
        <authorList>
            <person name="Haridas S."/>
            <person name="Albert R."/>
            <person name="Binder M."/>
            <person name="Bloem J."/>
            <person name="Labutti K."/>
            <person name="Salamov A."/>
            <person name="Andreopoulos B."/>
            <person name="Baker S."/>
            <person name="Barry K."/>
            <person name="Bills G."/>
            <person name="Bluhm B."/>
            <person name="Cannon C."/>
            <person name="Castanera R."/>
            <person name="Culley D."/>
            <person name="Daum C."/>
            <person name="Ezra D."/>
            <person name="Gonzalez J."/>
            <person name="Henrissat B."/>
            <person name="Kuo A."/>
            <person name="Liang C."/>
            <person name="Lipzen A."/>
            <person name="Lutzoni F."/>
            <person name="Magnuson J."/>
            <person name="Mondo S."/>
            <person name="Nolan M."/>
            <person name="Ohm R."/>
            <person name="Pangilinan J."/>
            <person name="Park H.-J."/>
            <person name="Ramirez L."/>
            <person name="Alfaro M."/>
            <person name="Sun H."/>
            <person name="Tritt A."/>
            <person name="Yoshinaga Y."/>
            <person name="Zwiers L.-H."/>
            <person name="Turgeon B."/>
            <person name="Goodwin S."/>
            <person name="Spatafora J."/>
            <person name="Crous P."/>
            <person name="Grigoriev I."/>
        </authorList>
    </citation>
    <scope>NUCLEOTIDE SEQUENCE</scope>
    <source>
        <strain evidence="8">CBS 115976</strain>
    </source>
</reference>
<keyword evidence="3" id="KW-0285">Flavoprotein</keyword>
<keyword evidence="4 6" id="KW-0274">FAD</keyword>
<feature type="binding site" evidence="6">
    <location>
        <position position="312"/>
    </location>
    <ligand>
        <name>D-dopa</name>
        <dbReference type="ChEBI" id="CHEBI:149689"/>
    </ligand>
</feature>
<organism evidence="8 9">
    <name type="scientific">Microthyrium microscopicum</name>
    <dbReference type="NCBI Taxonomy" id="703497"/>
    <lineage>
        <taxon>Eukaryota</taxon>
        <taxon>Fungi</taxon>
        <taxon>Dikarya</taxon>
        <taxon>Ascomycota</taxon>
        <taxon>Pezizomycotina</taxon>
        <taxon>Dothideomycetes</taxon>
        <taxon>Dothideomycetes incertae sedis</taxon>
        <taxon>Microthyriales</taxon>
        <taxon>Microthyriaceae</taxon>
        <taxon>Microthyrium</taxon>
    </lineage>
</organism>
<evidence type="ECO:0000313" key="8">
    <source>
        <dbReference type="EMBL" id="KAF2675546.1"/>
    </source>
</evidence>
<feature type="binding site" evidence="6">
    <location>
        <begin position="46"/>
        <end position="47"/>
    </location>
    <ligand>
        <name>FAD</name>
        <dbReference type="ChEBI" id="CHEBI:57692"/>
    </ligand>
</feature>
<dbReference type="GO" id="GO:0003884">
    <property type="term" value="F:D-amino-acid oxidase activity"/>
    <property type="evidence" value="ECO:0007669"/>
    <property type="project" value="InterPro"/>
</dbReference>
<evidence type="ECO:0000256" key="5">
    <source>
        <dbReference type="ARBA" id="ARBA00023002"/>
    </source>
</evidence>
<dbReference type="OrthoDB" id="2015447at2759"/>
<dbReference type="EMBL" id="MU004230">
    <property type="protein sequence ID" value="KAF2675546.1"/>
    <property type="molecule type" value="Genomic_DNA"/>
</dbReference>
<dbReference type="GO" id="GO:0005737">
    <property type="term" value="C:cytoplasm"/>
    <property type="evidence" value="ECO:0007669"/>
    <property type="project" value="TreeGrafter"/>
</dbReference>
<evidence type="ECO:0000259" key="7">
    <source>
        <dbReference type="Pfam" id="PF01266"/>
    </source>
</evidence>
<dbReference type="SUPFAM" id="SSF51971">
    <property type="entry name" value="Nucleotide-binding domain"/>
    <property type="match status" value="1"/>
</dbReference>
<accession>A0A6A6UUU7</accession>
<feature type="domain" description="FAD dependent oxidoreductase" evidence="7">
    <location>
        <begin position="7"/>
        <end position="349"/>
    </location>
</feature>
<dbReference type="SUPFAM" id="SSF54373">
    <property type="entry name" value="FAD-linked reductases, C-terminal domain"/>
    <property type="match status" value="1"/>
</dbReference>
<feature type="binding site" evidence="6">
    <location>
        <position position="339"/>
    </location>
    <ligand>
        <name>D-dopa</name>
        <dbReference type="ChEBI" id="CHEBI:149689"/>
    </ligand>
</feature>
<feature type="binding site" evidence="6">
    <location>
        <position position="199"/>
    </location>
    <ligand>
        <name>FAD</name>
        <dbReference type="ChEBI" id="CHEBI:57692"/>
    </ligand>
</feature>
<dbReference type="AlphaFoldDB" id="A0A6A6UUU7"/>
<evidence type="ECO:0000256" key="2">
    <source>
        <dbReference type="ARBA" id="ARBA00006730"/>
    </source>
</evidence>
<evidence type="ECO:0000256" key="3">
    <source>
        <dbReference type="ARBA" id="ARBA00022630"/>
    </source>
</evidence>
<dbReference type="GO" id="GO:0071949">
    <property type="term" value="F:FAD binding"/>
    <property type="evidence" value="ECO:0007669"/>
    <property type="project" value="InterPro"/>
</dbReference>
<gene>
    <name evidence="8" type="ORF">BT63DRAFT_420743</name>
</gene>
<dbReference type="PIRSF" id="PIRSF000189">
    <property type="entry name" value="D-aa_oxidase"/>
    <property type="match status" value="1"/>
</dbReference>
<dbReference type="Gene3D" id="3.40.50.720">
    <property type="entry name" value="NAD(P)-binding Rossmann-like Domain"/>
    <property type="match status" value="1"/>
</dbReference>
<dbReference type="Pfam" id="PF01266">
    <property type="entry name" value="DAO"/>
    <property type="match status" value="1"/>
</dbReference>
<dbReference type="Gene3D" id="3.30.9.10">
    <property type="entry name" value="D-Amino Acid Oxidase, subunit A, domain 2"/>
    <property type="match status" value="1"/>
</dbReference>
<sequence length="363" mass="39447">MEERKLIAIIGAGVIGLQIACTLLEAGYRVTILAQHYPGDQSINYTSPWAGAHWRSYAENDDYEQHDWDLQTFRYWQRQIELEERDDGPGVKSGLGLCECLEYGVSSLELWYDKHMPNFKQIPTSDLPKGISEGYSHTSIMINAPMYLAYLLHKVKALGATTVQYILPTSTLEAALDAAESHIDQTTSQAPIAAFVNATGLSAGKLVPDLAVYPIRGLTVLVRGTASKCTTVQYGAEAAAEKEAANIGITYVLPRPRANETVVGGTKLVGNWDAEAYLGEVEAILARAKEFAPELLNAEGKFNVISAQVGLRPGRKGGARVEMEIMDGRRVCHAYGHSGAGYQNSIGVAGKVLKLVNESFVRG</sequence>
<dbReference type="InterPro" id="IPR006076">
    <property type="entry name" value="FAD-dep_OxRdtase"/>
</dbReference>
<evidence type="ECO:0000256" key="4">
    <source>
        <dbReference type="ARBA" id="ARBA00022827"/>
    </source>
</evidence>
<comment type="cofactor">
    <cofactor evidence="1 6">
        <name>FAD</name>
        <dbReference type="ChEBI" id="CHEBI:57692"/>
    </cofactor>
</comment>
<dbReference type="GO" id="GO:0019478">
    <property type="term" value="P:D-amino acid catabolic process"/>
    <property type="evidence" value="ECO:0007669"/>
    <property type="project" value="TreeGrafter"/>
</dbReference>
<keyword evidence="5" id="KW-0560">Oxidoreductase</keyword>
<protein>
    <submittedName>
        <fullName evidence="8">Nucleotide-binding domain-containing protein</fullName>
    </submittedName>
</protein>
<name>A0A6A6UUU7_9PEZI</name>
<keyword evidence="9" id="KW-1185">Reference proteome</keyword>
<dbReference type="Proteomes" id="UP000799302">
    <property type="component" value="Unassembled WGS sequence"/>
</dbReference>
<proteinExistence type="inferred from homology"/>
<comment type="similarity">
    <text evidence="2">Belongs to the DAMOX/DASOX family.</text>
</comment>
<evidence type="ECO:0000256" key="1">
    <source>
        <dbReference type="ARBA" id="ARBA00001974"/>
    </source>
</evidence>
<feature type="binding site" evidence="6">
    <location>
        <position position="251"/>
    </location>
    <ligand>
        <name>D-dopa</name>
        <dbReference type="ChEBI" id="CHEBI:149689"/>
    </ligand>
</feature>
<evidence type="ECO:0000256" key="6">
    <source>
        <dbReference type="PIRSR" id="PIRSR000189-1"/>
    </source>
</evidence>